<accession>A0A9Q0FER3</accession>
<evidence type="ECO:0000313" key="2">
    <source>
        <dbReference type="Proteomes" id="UP001141552"/>
    </source>
</evidence>
<comment type="caution">
    <text evidence="1">The sequence shown here is derived from an EMBL/GenBank/DDBJ whole genome shotgun (WGS) entry which is preliminary data.</text>
</comment>
<reference evidence="1" key="2">
    <citation type="journal article" date="2023" name="Plants (Basel)">
        <title>Annotation of the Turnera subulata (Passifloraceae) Draft Genome Reveals the S-Locus Evolved after the Divergence of Turneroideae from Passifloroideae in a Stepwise Manner.</title>
        <authorList>
            <person name="Henning P.M."/>
            <person name="Roalson E.H."/>
            <person name="Mir W."/>
            <person name="McCubbin A.G."/>
            <person name="Shore J.S."/>
        </authorList>
    </citation>
    <scope>NUCLEOTIDE SEQUENCE</scope>
    <source>
        <strain evidence="1">F60SS</strain>
    </source>
</reference>
<protein>
    <submittedName>
        <fullName evidence="1">Uncharacterized protein</fullName>
    </submittedName>
</protein>
<proteinExistence type="predicted"/>
<dbReference type="AlphaFoldDB" id="A0A9Q0FER3"/>
<keyword evidence="2" id="KW-1185">Reference proteome</keyword>
<evidence type="ECO:0000313" key="1">
    <source>
        <dbReference type="EMBL" id="KAJ4828966.1"/>
    </source>
</evidence>
<reference evidence="1" key="1">
    <citation type="submission" date="2022-02" db="EMBL/GenBank/DDBJ databases">
        <authorList>
            <person name="Henning P.M."/>
            <person name="McCubbin A.G."/>
            <person name="Shore J.S."/>
        </authorList>
    </citation>
    <scope>NUCLEOTIDE SEQUENCE</scope>
    <source>
        <strain evidence="1">F60SS</strain>
        <tissue evidence="1">Leaves</tissue>
    </source>
</reference>
<organism evidence="1 2">
    <name type="scientific">Turnera subulata</name>
    <dbReference type="NCBI Taxonomy" id="218843"/>
    <lineage>
        <taxon>Eukaryota</taxon>
        <taxon>Viridiplantae</taxon>
        <taxon>Streptophyta</taxon>
        <taxon>Embryophyta</taxon>
        <taxon>Tracheophyta</taxon>
        <taxon>Spermatophyta</taxon>
        <taxon>Magnoliopsida</taxon>
        <taxon>eudicotyledons</taxon>
        <taxon>Gunneridae</taxon>
        <taxon>Pentapetalae</taxon>
        <taxon>rosids</taxon>
        <taxon>fabids</taxon>
        <taxon>Malpighiales</taxon>
        <taxon>Passifloraceae</taxon>
        <taxon>Turnera</taxon>
    </lineage>
</organism>
<gene>
    <name evidence="1" type="ORF">Tsubulata_024114</name>
</gene>
<dbReference type="Proteomes" id="UP001141552">
    <property type="component" value="Unassembled WGS sequence"/>
</dbReference>
<dbReference type="EMBL" id="JAKUCV010006032">
    <property type="protein sequence ID" value="KAJ4828966.1"/>
    <property type="molecule type" value="Genomic_DNA"/>
</dbReference>
<name>A0A9Q0FER3_9ROSI</name>
<sequence>MVKPKDIYHSAGQMQAALENQHMSPSPLEFAVEGPIRPDRWTHNDGSGLARFGPNKITCKPF</sequence>